<sequence>MWNLTLGLSTSQNSSLTTVNSSEPKLSDRFFEDFQADVLKQISLNKEIQDVLLLPHQSGNLLLETDVSDLGSSGFGGFSLNRCTEVDPKLQTSFACLVKCRII</sequence>
<accession>A0AAN7QIW6</accession>
<comment type="caution">
    <text evidence="1">The sequence shown here is derived from an EMBL/GenBank/DDBJ whole genome shotgun (WGS) entry which is preliminary data.</text>
</comment>
<proteinExistence type="predicted"/>
<keyword evidence="2" id="KW-1185">Reference proteome</keyword>
<dbReference type="EMBL" id="JAXQNO010000021">
    <property type="protein sequence ID" value="KAK4769099.1"/>
    <property type="molecule type" value="Genomic_DNA"/>
</dbReference>
<reference evidence="1 2" key="1">
    <citation type="journal article" date="2023" name="Hortic Res">
        <title>Pangenome of water caltrop reveals structural variations and asymmetric subgenome divergence after allopolyploidization.</title>
        <authorList>
            <person name="Zhang X."/>
            <person name="Chen Y."/>
            <person name="Wang L."/>
            <person name="Yuan Y."/>
            <person name="Fang M."/>
            <person name="Shi L."/>
            <person name="Lu R."/>
            <person name="Comes H.P."/>
            <person name="Ma Y."/>
            <person name="Chen Y."/>
            <person name="Huang G."/>
            <person name="Zhou Y."/>
            <person name="Zheng Z."/>
            <person name="Qiu Y."/>
        </authorList>
    </citation>
    <scope>NUCLEOTIDE SEQUENCE [LARGE SCALE GENOMIC DNA]</scope>
    <source>
        <strain evidence="1">F231</strain>
    </source>
</reference>
<evidence type="ECO:0000313" key="2">
    <source>
        <dbReference type="Proteomes" id="UP001346149"/>
    </source>
</evidence>
<protein>
    <submittedName>
        <fullName evidence="1">Uncharacterized protein</fullName>
    </submittedName>
</protein>
<evidence type="ECO:0000313" key="1">
    <source>
        <dbReference type="EMBL" id="KAK4769099.1"/>
    </source>
</evidence>
<dbReference type="Proteomes" id="UP001346149">
    <property type="component" value="Unassembled WGS sequence"/>
</dbReference>
<dbReference type="AlphaFoldDB" id="A0AAN7QIW6"/>
<name>A0AAN7QIW6_TRANT</name>
<gene>
    <name evidence="1" type="ORF">SAY86_027249</name>
</gene>
<organism evidence="1 2">
    <name type="scientific">Trapa natans</name>
    <name type="common">Water chestnut</name>
    <dbReference type="NCBI Taxonomy" id="22666"/>
    <lineage>
        <taxon>Eukaryota</taxon>
        <taxon>Viridiplantae</taxon>
        <taxon>Streptophyta</taxon>
        <taxon>Embryophyta</taxon>
        <taxon>Tracheophyta</taxon>
        <taxon>Spermatophyta</taxon>
        <taxon>Magnoliopsida</taxon>
        <taxon>eudicotyledons</taxon>
        <taxon>Gunneridae</taxon>
        <taxon>Pentapetalae</taxon>
        <taxon>rosids</taxon>
        <taxon>malvids</taxon>
        <taxon>Myrtales</taxon>
        <taxon>Lythraceae</taxon>
        <taxon>Trapa</taxon>
    </lineage>
</organism>